<feature type="DNA-binding region" description="H-T-H motif" evidence="2">
    <location>
        <begin position="42"/>
        <end position="61"/>
    </location>
</feature>
<evidence type="ECO:0000256" key="1">
    <source>
        <dbReference type="ARBA" id="ARBA00023125"/>
    </source>
</evidence>
<reference evidence="4 5" key="1">
    <citation type="submission" date="2017-03" db="EMBL/GenBank/DDBJ databases">
        <authorList>
            <person name="Afonso C.L."/>
            <person name="Miller P.J."/>
            <person name="Scott M.A."/>
            <person name="Spackman E."/>
            <person name="Goraichik I."/>
            <person name="Dimitrov K.M."/>
            <person name="Suarez D.L."/>
            <person name="Swayne D.E."/>
        </authorList>
    </citation>
    <scope>NUCLEOTIDE SEQUENCE [LARGE SCALE GENOMIC DNA]</scope>
    <source>
        <strain evidence="4 5">CECT 8625</strain>
    </source>
</reference>
<name>A0A1X6Y312_9RHOB</name>
<keyword evidence="1 2" id="KW-0238">DNA-binding</keyword>
<dbReference type="PANTHER" id="PTHR30055:SF196">
    <property type="entry name" value="HTH-TYPE TRANSCRIPTIONAL REGULATOR RUTR"/>
    <property type="match status" value="1"/>
</dbReference>
<accession>A0A1X6Y312</accession>
<organism evidence="4 5">
    <name type="scientific">Roseivivax jejudonensis</name>
    <dbReference type="NCBI Taxonomy" id="1529041"/>
    <lineage>
        <taxon>Bacteria</taxon>
        <taxon>Pseudomonadati</taxon>
        <taxon>Pseudomonadota</taxon>
        <taxon>Alphaproteobacteria</taxon>
        <taxon>Rhodobacterales</taxon>
        <taxon>Roseobacteraceae</taxon>
        <taxon>Roseivivax</taxon>
    </lineage>
</organism>
<dbReference type="PROSITE" id="PS50977">
    <property type="entry name" value="HTH_TETR_2"/>
    <property type="match status" value="1"/>
</dbReference>
<dbReference type="InterPro" id="IPR001647">
    <property type="entry name" value="HTH_TetR"/>
</dbReference>
<evidence type="ECO:0000259" key="3">
    <source>
        <dbReference type="PROSITE" id="PS50977"/>
    </source>
</evidence>
<evidence type="ECO:0000313" key="5">
    <source>
        <dbReference type="Proteomes" id="UP000193570"/>
    </source>
</evidence>
<dbReference type="SUPFAM" id="SSF48498">
    <property type="entry name" value="Tetracyclin repressor-like, C-terminal domain"/>
    <property type="match status" value="1"/>
</dbReference>
<dbReference type="InterPro" id="IPR036271">
    <property type="entry name" value="Tet_transcr_reg_TetR-rel_C_sf"/>
</dbReference>
<dbReference type="SUPFAM" id="SSF46689">
    <property type="entry name" value="Homeodomain-like"/>
    <property type="match status" value="1"/>
</dbReference>
<keyword evidence="5" id="KW-1185">Reference proteome</keyword>
<dbReference type="GO" id="GO:0000976">
    <property type="term" value="F:transcription cis-regulatory region binding"/>
    <property type="evidence" value="ECO:0007669"/>
    <property type="project" value="TreeGrafter"/>
</dbReference>
<dbReference type="InterPro" id="IPR009057">
    <property type="entry name" value="Homeodomain-like_sf"/>
</dbReference>
<dbReference type="RefSeq" id="WP_085789821.1">
    <property type="nucleotide sequence ID" value="NZ_FWFK01000001.1"/>
</dbReference>
<dbReference type="Pfam" id="PF08362">
    <property type="entry name" value="TetR_C_3"/>
    <property type="match status" value="1"/>
</dbReference>
<dbReference type="PRINTS" id="PR00455">
    <property type="entry name" value="HTHTETR"/>
</dbReference>
<dbReference type="Gene3D" id="1.10.357.10">
    <property type="entry name" value="Tetracycline Repressor, domain 2"/>
    <property type="match status" value="1"/>
</dbReference>
<evidence type="ECO:0000256" key="2">
    <source>
        <dbReference type="PROSITE-ProRule" id="PRU00335"/>
    </source>
</evidence>
<gene>
    <name evidence="4" type="primary">rutR</name>
    <name evidence="4" type="ORF">ROJ8625_00017</name>
</gene>
<sequence length="216" mass="24221">MAEDGSPEGGTKPLSRIQARNRRRILEAALDVFSQAGFRGATLDQIAERAGMSKPNVLYYFDSKDSIHVALLNALMSRWLAPLERLGTRAGEPPLDALMAYIRRKLEMSFEMPRESRLFAGEVLQGAPRMAPHLDSTLKPLFDEKCALIRRWVDEGQLATVDPEHLLYSIWAVTQHYADFEAQVGALTADQATARERAATHVDALFFRLLAPRQKT</sequence>
<protein>
    <submittedName>
        <fullName evidence="4">HTH-type transcriptional regulator RutR</fullName>
    </submittedName>
</protein>
<dbReference type="OrthoDB" id="2356263at2"/>
<proteinExistence type="predicted"/>
<dbReference type="AlphaFoldDB" id="A0A1X6Y312"/>
<dbReference type="Proteomes" id="UP000193570">
    <property type="component" value="Unassembled WGS sequence"/>
</dbReference>
<evidence type="ECO:0000313" key="4">
    <source>
        <dbReference type="EMBL" id="SLN09552.1"/>
    </source>
</evidence>
<feature type="domain" description="HTH tetR-type" evidence="3">
    <location>
        <begin position="19"/>
        <end position="79"/>
    </location>
</feature>
<dbReference type="Gene3D" id="1.10.10.60">
    <property type="entry name" value="Homeodomain-like"/>
    <property type="match status" value="1"/>
</dbReference>
<dbReference type="EMBL" id="FWFK01000001">
    <property type="protein sequence ID" value="SLN09552.1"/>
    <property type="molecule type" value="Genomic_DNA"/>
</dbReference>
<dbReference type="PANTHER" id="PTHR30055">
    <property type="entry name" value="HTH-TYPE TRANSCRIPTIONAL REGULATOR RUTR"/>
    <property type="match status" value="1"/>
</dbReference>
<dbReference type="InterPro" id="IPR050109">
    <property type="entry name" value="HTH-type_TetR-like_transc_reg"/>
</dbReference>
<dbReference type="InterPro" id="IPR013573">
    <property type="entry name" value="Tscrpt_reg_YcdC_C"/>
</dbReference>
<dbReference type="GO" id="GO:0045892">
    <property type="term" value="P:negative regulation of DNA-templated transcription"/>
    <property type="evidence" value="ECO:0007669"/>
    <property type="project" value="InterPro"/>
</dbReference>
<dbReference type="Pfam" id="PF00440">
    <property type="entry name" value="TetR_N"/>
    <property type="match status" value="1"/>
</dbReference>
<dbReference type="GO" id="GO:0003700">
    <property type="term" value="F:DNA-binding transcription factor activity"/>
    <property type="evidence" value="ECO:0007669"/>
    <property type="project" value="TreeGrafter"/>
</dbReference>